<dbReference type="PANTHER" id="PTHR20941:SF1">
    <property type="entry name" value="FOLIC ACID SYNTHESIS PROTEIN FOL1"/>
    <property type="match status" value="1"/>
</dbReference>
<comment type="cofactor">
    <cofactor evidence="3">
        <name>Mg(2+)</name>
        <dbReference type="ChEBI" id="CHEBI:18420"/>
    </cofactor>
</comment>
<dbReference type="NCBIfam" id="TIGR01498">
    <property type="entry name" value="folK"/>
    <property type="match status" value="1"/>
</dbReference>
<comment type="similarity">
    <text evidence="6">In the C-terminal section; belongs to the DHPS family.</text>
</comment>
<comment type="catalytic activity">
    <reaction evidence="1">
        <text>(7,8-dihydropterin-6-yl)methyl diphosphate + 4-aminobenzoate = 7,8-dihydropteroate + diphosphate</text>
        <dbReference type="Rhea" id="RHEA:19949"/>
        <dbReference type="ChEBI" id="CHEBI:17836"/>
        <dbReference type="ChEBI" id="CHEBI:17839"/>
        <dbReference type="ChEBI" id="CHEBI:33019"/>
        <dbReference type="ChEBI" id="CHEBI:72950"/>
        <dbReference type="EC" id="2.5.1.15"/>
    </reaction>
</comment>
<evidence type="ECO:0000259" key="16">
    <source>
        <dbReference type="PROSITE" id="PS50972"/>
    </source>
</evidence>
<evidence type="ECO:0000256" key="8">
    <source>
        <dbReference type="ARBA" id="ARBA00022723"/>
    </source>
</evidence>
<evidence type="ECO:0000256" key="14">
    <source>
        <dbReference type="ARBA" id="ARBA00023268"/>
    </source>
</evidence>
<evidence type="ECO:0000256" key="11">
    <source>
        <dbReference type="ARBA" id="ARBA00022840"/>
    </source>
</evidence>
<dbReference type="GO" id="GO:0016301">
    <property type="term" value="F:kinase activity"/>
    <property type="evidence" value="ECO:0007669"/>
    <property type="project" value="UniProtKB-KW"/>
</dbReference>
<dbReference type="SUPFAM" id="SSF51717">
    <property type="entry name" value="Dihydropteroate synthetase-like"/>
    <property type="match status" value="1"/>
</dbReference>
<comment type="pathway">
    <text evidence="4">Cofactor biosynthesis; tetrahydrofolate biosynthesis; 7,8-dihydrofolate from 2-amino-4-hydroxy-6-hydroxymethyl-7,8-dihydropteridine diphosphate and 4-aminobenzoate: step 1/2.</text>
</comment>
<sequence length="618" mass="66282">MLASRARCAPIAAGIFSSVGPGGVPSRRRRRPIPPVVLVPSLSSISSSRILATVGRSPSELLFPPSTMRRLRGGGGGYAHDSVRATSSFERDGGGGGGDGDGDGDDDDRADGRRGSSSYPWRRAYLAVGSNLGDRHGNVADALVALASRGDVRVLRTSYLRITPPMYVTDQPPFLNGAVEIETTLRPVELLRRLKSVEGMLGREAAGTRFGPRTIDMDILLYEDDNDDGGDDCPTARPSSIVMRTEELEIPHPRMSEREFVLSPMRDLERSSSWKDDGRIIVHPVHNESMSGLLNSLVKRNGGRDVIAGDGSDRANGGSDRAVRVLPLPRGRMMHLNETIIMGILNVTPDSFSDGGRYSASVDEAAMRAMRLVEDGAGIIDVGGESTRPGAADVPADEELDRAIPVIRRIREMSDVPISIDTRRSVVARAAIEAGADVVNDVSGGTHDPHMLGCVASMGVPMIIMHMRGNPRTMQSLADYDGVGGVVDGVAGELMRRSADAEEAGVPRWLQVIDPGIGFAKDFDGNLSILRNVDALRRSCGDMPILFGPSRKGFIGKITGETNPEERDYGTVAAIIASMALTTDGGDTDSCIILRVHNVRAVKQAVLVYDAIRNARRY</sequence>
<protein>
    <recommendedName>
        <fullName evidence="16">Pterin-binding domain-containing protein</fullName>
    </recommendedName>
</protein>
<evidence type="ECO:0000256" key="13">
    <source>
        <dbReference type="ARBA" id="ARBA00022909"/>
    </source>
</evidence>
<keyword evidence="10" id="KW-0418">Kinase</keyword>
<keyword evidence="9" id="KW-0547">Nucleotide-binding</keyword>
<dbReference type="SUPFAM" id="SSF55083">
    <property type="entry name" value="6-hydroxymethyl-7,8-dihydropterin pyrophosphokinase, HPPK"/>
    <property type="match status" value="1"/>
</dbReference>
<reference evidence="17 18" key="1">
    <citation type="submission" date="2024-10" db="EMBL/GenBank/DDBJ databases">
        <title>Updated reference genomes for cyclostephanoid diatoms.</title>
        <authorList>
            <person name="Roberts W.R."/>
            <person name="Alverson A.J."/>
        </authorList>
    </citation>
    <scope>NUCLEOTIDE SEQUENCE [LARGE SCALE GENOMIC DNA]</scope>
    <source>
        <strain evidence="17 18">AJA276-08</strain>
    </source>
</reference>
<evidence type="ECO:0000256" key="7">
    <source>
        <dbReference type="ARBA" id="ARBA00022679"/>
    </source>
</evidence>
<dbReference type="InterPro" id="IPR035907">
    <property type="entry name" value="Hppk_sf"/>
</dbReference>
<evidence type="ECO:0000313" key="17">
    <source>
        <dbReference type="EMBL" id="KAL3788564.1"/>
    </source>
</evidence>
<evidence type="ECO:0000256" key="1">
    <source>
        <dbReference type="ARBA" id="ARBA00000012"/>
    </source>
</evidence>
<dbReference type="AlphaFoldDB" id="A0ABD3PLQ6"/>
<gene>
    <name evidence="17" type="ORF">ACHAW5_009410</name>
</gene>
<dbReference type="Pfam" id="PF01288">
    <property type="entry name" value="HPPK"/>
    <property type="match status" value="1"/>
</dbReference>
<dbReference type="Proteomes" id="UP001530315">
    <property type="component" value="Unassembled WGS sequence"/>
</dbReference>
<feature type="region of interest" description="Disordered" evidence="15">
    <location>
        <begin position="72"/>
        <end position="116"/>
    </location>
</feature>
<dbReference type="FunFam" id="3.20.20.20:FF:000006">
    <property type="entry name" value="Dihydropteroate synthase"/>
    <property type="match status" value="1"/>
</dbReference>
<keyword evidence="7" id="KW-0808">Transferase</keyword>
<dbReference type="GO" id="GO:0004156">
    <property type="term" value="F:dihydropteroate synthase activity"/>
    <property type="evidence" value="ECO:0007669"/>
    <property type="project" value="UniProtKB-EC"/>
</dbReference>
<dbReference type="InterPro" id="IPR045031">
    <property type="entry name" value="DHP_synth-like"/>
</dbReference>
<dbReference type="NCBIfam" id="TIGR01496">
    <property type="entry name" value="DHPS"/>
    <property type="match status" value="1"/>
</dbReference>
<keyword evidence="14" id="KW-0511">Multifunctional enzyme</keyword>
<accession>A0ABD3PLQ6</accession>
<evidence type="ECO:0000256" key="6">
    <source>
        <dbReference type="ARBA" id="ARBA00009951"/>
    </source>
</evidence>
<feature type="domain" description="Pterin-binding" evidence="16">
    <location>
        <begin position="339"/>
        <end position="607"/>
    </location>
</feature>
<keyword evidence="8" id="KW-0479">Metal-binding</keyword>
<evidence type="ECO:0000256" key="15">
    <source>
        <dbReference type="SAM" id="MobiDB-lite"/>
    </source>
</evidence>
<comment type="pathway">
    <text evidence="5">Cofactor biosynthesis; tetrahydrofolate biosynthesis; 2-amino-4-hydroxy-6-hydroxymethyl-7,8-dihydropteridine diphosphate from 7,8-dihydroneopterin triphosphate: step 4/4.</text>
</comment>
<dbReference type="InterPro" id="IPR000489">
    <property type="entry name" value="Pterin-binding_dom"/>
</dbReference>
<keyword evidence="12" id="KW-0460">Magnesium</keyword>
<evidence type="ECO:0000256" key="9">
    <source>
        <dbReference type="ARBA" id="ARBA00022741"/>
    </source>
</evidence>
<dbReference type="GO" id="GO:0046872">
    <property type="term" value="F:metal ion binding"/>
    <property type="evidence" value="ECO:0007669"/>
    <property type="project" value="UniProtKB-KW"/>
</dbReference>
<evidence type="ECO:0000256" key="3">
    <source>
        <dbReference type="ARBA" id="ARBA00001946"/>
    </source>
</evidence>
<organism evidence="17 18">
    <name type="scientific">Stephanodiscus triporus</name>
    <dbReference type="NCBI Taxonomy" id="2934178"/>
    <lineage>
        <taxon>Eukaryota</taxon>
        <taxon>Sar</taxon>
        <taxon>Stramenopiles</taxon>
        <taxon>Ochrophyta</taxon>
        <taxon>Bacillariophyta</taxon>
        <taxon>Coscinodiscophyceae</taxon>
        <taxon>Thalassiosirophycidae</taxon>
        <taxon>Stephanodiscales</taxon>
        <taxon>Stephanodiscaceae</taxon>
        <taxon>Stephanodiscus</taxon>
    </lineage>
</organism>
<name>A0ABD3PLQ6_9STRA</name>
<keyword evidence="18" id="KW-1185">Reference proteome</keyword>
<evidence type="ECO:0000256" key="5">
    <source>
        <dbReference type="ARBA" id="ARBA00005051"/>
    </source>
</evidence>
<dbReference type="Gene3D" id="3.30.70.560">
    <property type="entry name" value="7,8-Dihydro-6-hydroxymethylpterin-pyrophosphokinase HPPK"/>
    <property type="match status" value="1"/>
</dbReference>
<evidence type="ECO:0000313" key="18">
    <source>
        <dbReference type="Proteomes" id="UP001530315"/>
    </source>
</evidence>
<dbReference type="Gene3D" id="3.20.20.20">
    <property type="entry name" value="Dihydropteroate synthase-like"/>
    <property type="match status" value="1"/>
</dbReference>
<keyword evidence="13" id="KW-0289">Folate biosynthesis</keyword>
<evidence type="ECO:0000256" key="4">
    <source>
        <dbReference type="ARBA" id="ARBA00004763"/>
    </source>
</evidence>
<keyword evidence="11" id="KW-0067">ATP-binding</keyword>
<dbReference type="CDD" id="cd00739">
    <property type="entry name" value="DHPS"/>
    <property type="match status" value="1"/>
</dbReference>
<dbReference type="Pfam" id="PF00809">
    <property type="entry name" value="Pterin_bind"/>
    <property type="match status" value="1"/>
</dbReference>
<dbReference type="GO" id="GO:0046656">
    <property type="term" value="P:folic acid biosynthetic process"/>
    <property type="evidence" value="ECO:0007669"/>
    <property type="project" value="UniProtKB-KW"/>
</dbReference>
<evidence type="ECO:0000256" key="2">
    <source>
        <dbReference type="ARBA" id="ARBA00000198"/>
    </source>
</evidence>
<dbReference type="PROSITE" id="PS00793">
    <property type="entry name" value="DHPS_2"/>
    <property type="match status" value="1"/>
</dbReference>
<comment type="catalytic activity">
    <reaction evidence="2">
        <text>6-hydroxymethyl-7,8-dihydropterin + ATP = (7,8-dihydropterin-6-yl)methyl diphosphate + AMP + H(+)</text>
        <dbReference type="Rhea" id="RHEA:11412"/>
        <dbReference type="ChEBI" id="CHEBI:15378"/>
        <dbReference type="ChEBI" id="CHEBI:30616"/>
        <dbReference type="ChEBI" id="CHEBI:44841"/>
        <dbReference type="ChEBI" id="CHEBI:72950"/>
        <dbReference type="ChEBI" id="CHEBI:456215"/>
        <dbReference type="EC" id="2.7.6.3"/>
    </reaction>
</comment>
<dbReference type="GO" id="GO:0003848">
    <property type="term" value="F:2-amino-4-hydroxy-6-hydroxymethyldihydropteridine diphosphokinase activity"/>
    <property type="evidence" value="ECO:0007669"/>
    <property type="project" value="UniProtKB-EC"/>
</dbReference>
<comment type="caution">
    <text evidence="17">The sequence shown here is derived from an EMBL/GenBank/DDBJ whole genome shotgun (WGS) entry which is preliminary data.</text>
</comment>
<proteinExistence type="inferred from homology"/>
<dbReference type="InterPro" id="IPR000550">
    <property type="entry name" value="Hppk"/>
</dbReference>
<dbReference type="GO" id="GO:0005524">
    <property type="term" value="F:ATP binding"/>
    <property type="evidence" value="ECO:0007669"/>
    <property type="project" value="UniProtKB-KW"/>
</dbReference>
<evidence type="ECO:0000256" key="12">
    <source>
        <dbReference type="ARBA" id="ARBA00022842"/>
    </source>
</evidence>
<dbReference type="PANTHER" id="PTHR20941">
    <property type="entry name" value="FOLATE SYNTHESIS PROTEINS"/>
    <property type="match status" value="1"/>
</dbReference>
<dbReference type="EMBL" id="JALLAZ020000722">
    <property type="protein sequence ID" value="KAL3788564.1"/>
    <property type="molecule type" value="Genomic_DNA"/>
</dbReference>
<dbReference type="CDD" id="cd00483">
    <property type="entry name" value="HPPK"/>
    <property type="match status" value="1"/>
</dbReference>
<dbReference type="InterPro" id="IPR011005">
    <property type="entry name" value="Dihydropteroate_synth-like_sf"/>
</dbReference>
<dbReference type="PROSITE" id="PS00792">
    <property type="entry name" value="DHPS_1"/>
    <property type="match status" value="1"/>
</dbReference>
<feature type="compositionally biased region" description="Acidic residues" evidence="15">
    <location>
        <begin position="100"/>
        <end position="109"/>
    </location>
</feature>
<dbReference type="InterPro" id="IPR006390">
    <property type="entry name" value="DHP_synth_dom"/>
</dbReference>
<dbReference type="PROSITE" id="PS50972">
    <property type="entry name" value="PTERIN_BINDING"/>
    <property type="match status" value="1"/>
</dbReference>
<evidence type="ECO:0000256" key="10">
    <source>
        <dbReference type="ARBA" id="ARBA00022777"/>
    </source>
</evidence>